<keyword evidence="6 7" id="KW-0472">Membrane</keyword>
<organism evidence="9 10">
    <name type="scientific">Nitratireductor rhodophyticola</name>
    <dbReference type="NCBI Taxonomy" id="2854036"/>
    <lineage>
        <taxon>Bacteria</taxon>
        <taxon>Pseudomonadati</taxon>
        <taxon>Pseudomonadota</taxon>
        <taxon>Alphaproteobacteria</taxon>
        <taxon>Hyphomicrobiales</taxon>
        <taxon>Phyllobacteriaceae</taxon>
        <taxon>Nitratireductor</taxon>
    </lineage>
</organism>
<dbReference type="InterPro" id="IPR010656">
    <property type="entry name" value="DctM"/>
</dbReference>
<evidence type="ECO:0000256" key="5">
    <source>
        <dbReference type="ARBA" id="ARBA00022989"/>
    </source>
</evidence>
<feature type="transmembrane region" description="Helical" evidence="7">
    <location>
        <begin position="100"/>
        <end position="121"/>
    </location>
</feature>
<comment type="subunit">
    <text evidence="7">The complex comprises the extracytoplasmic solute receptor protein and the two transmembrane proteins.</text>
</comment>
<gene>
    <name evidence="9" type="ORF">KVG22_16900</name>
</gene>
<feature type="transmembrane region" description="Helical" evidence="7">
    <location>
        <begin position="266"/>
        <end position="290"/>
    </location>
</feature>
<dbReference type="Proteomes" id="UP000777661">
    <property type="component" value="Unassembled WGS sequence"/>
</dbReference>
<evidence type="ECO:0000313" key="9">
    <source>
        <dbReference type="EMBL" id="MBY8918285.1"/>
    </source>
</evidence>
<dbReference type="PANTHER" id="PTHR33362:SF2">
    <property type="entry name" value="TRAP TRANSPORTER LARGE PERMEASE PROTEIN"/>
    <property type="match status" value="1"/>
</dbReference>
<evidence type="ECO:0000256" key="2">
    <source>
        <dbReference type="ARBA" id="ARBA00022475"/>
    </source>
</evidence>
<feature type="transmembrane region" description="Helical" evidence="7">
    <location>
        <begin position="208"/>
        <end position="232"/>
    </location>
</feature>
<evidence type="ECO:0000256" key="4">
    <source>
        <dbReference type="ARBA" id="ARBA00022692"/>
    </source>
</evidence>
<dbReference type="PIRSF" id="PIRSF006066">
    <property type="entry name" value="HI0050"/>
    <property type="match status" value="1"/>
</dbReference>
<feature type="transmembrane region" description="Helical" evidence="7">
    <location>
        <begin position="357"/>
        <end position="379"/>
    </location>
</feature>
<evidence type="ECO:0000256" key="3">
    <source>
        <dbReference type="ARBA" id="ARBA00022519"/>
    </source>
</evidence>
<name>A0ABS7RBG6_9HYPH</name>
<dbReference type="InterPro" id="IPR004681">
    <property type="entry name" value="TRAP_DctM"/>
</dbReference>
<accession>A0ABS7RBG6</accession>
<reference evidence="9 10" key="1">
    <citation type="submission" date="2021-06" db="EMBL/GenBank/DDBJ databases">
        <title>Nitratireductor porphyridii sp. nov., isolated from a small marine red alga, Porphyridium purpureum in South Korea.</title>
        <authorList>
            <person name="Kim K.H."/>
            <person name="Kristyanto S."/>
            <person name="Jeon C.O."/>
        </authorList>
    </citation>
    <scope>NUCLEOTIDE SEQUENCE [LARGE SCALE GENOMIC DNA]</scope>
    <source>
        <strain evidence="9 10">R6</strain>
    </source>
</reference>
<feature type="transmembrane region" description="Helical" evidence="7">
    <location>
        <begin position="7"/>
        <end position="31"/>
    </location>
</feature>
<feature type="transmembrane region" description="Helical" evidence="7">
    <location>
        <begin position="133"/>
        <end position="161"/>
    </location>
</feature>
<proteinExistence type="inferred from homology"/>
<evidence type="ECO:0000313" key="10">
    <source>
        <dbReference type="Proteomes" id="UP000777661"/>
    </source>
</evidence>
<keyword evidence="4 7" id="KW-0812">Transmembrane</keyword>
<comment type="similarity">
    <text evidence="7">Belongs to the TRAP transporter large permease family.</text>
</comment>
<keyword evidence="2" id="KW-1003">Cell membrane</keyword>
<evidence type="ECO:0000256" key="7">
    <source>
        <dbReference type="RuleBase" id="RU369079"/>
    </source>
</evidence>
<feature type="transmembrane region" description="Helical" evidence="7">
    <location>
        <begin position="238"/>
        <end position="254"/>
    </location>
</feature>
<dbReference type="EMBL" id="JAHSQO010000005">
    <property type="protein sequence ID" value="MBY8918285.1"/>
    <property type="molecule type" value="Genomic_DNA"/>
</dbReference>
<evidence type="ECO:0000259" key="8">
    <source>
        <dbReference type="Pfam" id="PF06808"/>
    </source>
</evidence>
<evidence type="ECO:0000256" key="6">
    <source>
        <dbReference type="ARBA" id="ARBA00023136"/>
    </source>
</evidence>
<feature type="domain" description="TRAP C4-dicarboxylate transport system permease DctM subunit" evidence="8">
    <location>
        <begin position="5"/>
        <end position="415"/>
    </location>
</feature>
<dbReference type="Pfam" id="PF06808">
    <property type="entry name" value="DctM"/>
    <property type="match status" value="1"/>
</dbReference>
<comment type="function">
    <text evidence="7">Part of the tripartite ATP-independent periplasmic (TRAP) transport system.</text>
</comment>
<feature type="transmembrane region" description="Helical" evidence="7">
    <location>
        <begin position="331"/>
        <end position="351"/>
    </location>
</feature>
<dbReference type="NCBIfam" id="TIGR00786">
    <property type="entry name" value="dctM"/>
    <property type="match status" value="1"/>
</dbReference>
<evidence type="ECO:0000256" key="1">
    <source>
        <dbReference type="ARBA" id="ARBA00004429"/>
    </source>
</evidence>
<feature type="transmembrane region" description="Helical" evidence="7">
    <location>
        <begin position="173"/>
        <end position="196"/>
    </location>
</feature>
<keyword evidence="3 7" id="KW-0997">Cell inner membrane</keyword>
<keyword evidence="5 7" id="KW-1133">Transmembrane helix</keyword>
<keyword evidence="7" id="KW-0813">Transport</keyword>
<keyword evidence="10" id="KW-1185">Reference proteome</keyword>
<dbReference type="RefSeq" id="WP_223004991.1">
    <property type="nucleotide sequence ID" value="NZ_JAHSQO010000005.1"/>
</dbReference>
<comment type="caution">
    <text evidence="9">The sequence shown here is derived from an EMBL/GenBank/DDBJ whole genome shotgun (WGS) entry which is preliminary data.</text>
</comment>
<feature type="transmembrane region" description="Helical" evidence="7">
    <location>
        <begin position="51"/>
        <end position="69"/>
    </location>
</feature>
<comment type="subcellular location">
    <subcellularLocation>
        <location evidence="1 7">Cell inner membrane</location>
        <topology evidence="1 7">Multi-pass membrane protein</topology>
    </subcellularLocation>
</comment>
<feature type="transmembrane region" description="Helical" evidence="7">
    <location>
        <begin position="391"/>
        <end position="416"/>
    </location>
</feature>
<feature type="transmembrane region" description="Helical" evidence="7">
    <location>
        <begin position="302"/>
        <end position="324"/>
    </location>
</feature>
<sequence>MTIAGSFLAFLLVGLPIAFVLAATALVFIAVSGNTVLIQSYAQQLFGGLENYGLLALPMFILLGEFMNAGGIGRRLMSLSLALLGSVRGGLAYVNLIANMLMASILGSTVAQITIMSKIAVPEMEKAGYPRDVSVGITAAGGLLAPIIPPSMLFIIFGVVAQMPIGDLFISGIVPGAMMFVAFIVVIAVFARLYAFPRSERLSLRRRLAALLDALPALAIPAVIIGSILGGFATPTEAAAIATLAAMLTGLFVYREMSVADIFPAFANAARSAAVVLFLIAAAQVFSWVITFENLPARVAEGLQLITASPIVFLLLLNLLLLMLGMVTDPIPAIILVVPVLLPVATDVYGIDPFQFGVIVCLNLTLGLLTPPVGTGLFAAALMGGVKAERIAWLVTPFFVAVAVVLVLLAFFPWLATGLKELL</sequence>
<protein>
    <recommendedName>
        <fullName evidence="7">TRAP transporter large permease protein</fullName>
    </recommendedName>
</protein>
<dbReference type="PANTHER" id="PTHR33362">
    <property type="entry name" value="SIALIC ACID TRAP TRANSPORTER PERMEASE PROTEIN SIAT-RELATED"/>
    <property type="match status" value="1"/>
</dbReference>